<feature type="transmembrane region" description="Helical" evidence="1">
    <location>
        <begin position="12"/>
        <end position="33"/>
    </location>
</feature>
<keyword evidence="1" id="KW-0812">Transmembrane</keyword>
<dbReference type="Proteomes" id="UP000016936">
    <property type="component" value="Unassembled WGS sequence"/>
</dbReference>
<keyword evidence="1" id="KW-1133">Transmembrane helix</keyword>
<gene>
    <name evidence="2" type="ORF">COCHEDRAFT_1023141</name>
</gene>
<dbReference type="AlphaFoldDB" id="M2UIK7"/>
<feature type="transmembrane region" description="Helical" evidence="1">
    <location>
        <begin position="39"/>
        <end position="59"/>
    </location>
</feature>
<protein>
    <submittedName>
        <fullName evidence="2">Uncharacterized protein</fullName>
    </submittedName>
</protein>
<reference evidence="3" key="2">
    <citation type="journal article" date="2013" name="PLoS Genet.">
        <title>Comparative genome structure, secondary metabolite, and effector coding capacity across Cochliobolus pathogens.</title>
        <authorList>
            <person name="Condon B.J."/>
            <person name="Leng Y."/>
            <person name="Wu D."/>
            <person name="Bushley K.E."/>
            <person name="Ohm R.A."/>
            <person name="Otillar R."/>
            <person name="Martin J."/>
            <person name="Schackwitz W."/>
            <person name="Grimwood J."/>
            <person name="MohdZainudin N."/>
            <person name="Xue C."/>
            <person name="Wang R."/>
            <person name="Manning V.A."/>
            <person name="Dhillon B."/>
            <person name="Tu Z.J."/>
            <person name="Steffenson B.J."/>
            <person name="Salamov A."/>
            <person name="Sun H."/>
            <person name="Lowry S."/>
            <person name="LaButti K."/>
            <person name="Han J."/>
            <person name="Copeland A."/>
            <person name="Lindquist E."/>
            <person name="Barry K."/>
            <person name="Schmutz J."/>
            <person name="Baker S.E."/>
            <person name="Ciuffetti L.M."/>
            <person name="Grigoriev I.V."/>
            <person name="Zhong S."/>
            <person name="Turgeon B.G."/>
        </authorList>
    </citation>
    <scope>NUCLEOTIDE SEQUENCE [LARGE SCALE GENOMIC DNA]</scope>
    <source>
        <strain evidence="3">C5 / ATCC 48332 / race O</strain>
    </source>
</reference>
<reference evidence="2 3" key="1">
    <citation type="journal article" date="2012" name="PLoS Pathog.">
        <title>Diverse lifestyles and strategies of plant pathogenesis encoded in the genomes of eighteen Dothideomycetes fungi.</title>
        <authorList>
            <person name="Ohm R.A."/>
            <person name="Feau N."/>
            <person name="Henrissat B."/>
            <person name="Schoch C.L."/>
            <person name="Horwitz B.A."/>
            <person name="Barry K.W."/>
            <person name="Condon B.J."/>
            <person name="Copeland A.C."/>
            <person name="Dhillon B."/>
            <person name="Glaser F."/>
            <person name="Hesse C.N."/>
            <person name="Kosti I."/>
            <person name="LaButti K."/>
            <person name="Lindquist E.A."/>
            <person name="Lucas S."/>
            <person name="Salamov A.A."/>
            <person name="Bradshaw R.E."/>
            <person name="Ciuffetti L."/>
            <person name="Hamelin R.C."/>
            <person name="Kema G.H.J."/>
            <person name="Lawrence C."/>
            <person name="Scott J.A."/>
            <person name="Spatafora J.W."/>
            <person name="Turgeon B.G."/>
            <person name="de Wit P.J.G.M."/>
            <person name="Zhong S."/>
            <person name="Goodwin S.B."/>
            <person name="Grigoriev I.V."/>
        </authorList>
    </citation>
    <scope>NUCLEOTIDE SEQUENCE [LARGE SCALE GENOMIC DNA]</scope>
    <source>
        <strain evidence="3">C5 / ATCC 48332 / race O</strain>
    </source>
</reference>
<keyword evidence="3" id="KW-1185">Reference proteome</keyword>
<proteinExistence type="predicted"/>
<keyword evidence="1" id="KW-0472">Membrane</keyword>
<dbReference type="HOGENOM" id="CLU_2120850_0_0_1"/>
<evidence type="ECO:0000313" key="2">
    <source>
        <dbReference type="EMBL" id="EMD87767.1"/>
    </source>
</evidence>
<organism evidence="2 3">
    <name type="scientific">Cochliobolus heterostrophus (strain C5 / ATCC 48332 / race O)</name>
    <name type="common">Southern corn leaf blight fungus</name>
    <name type="synonym">Bipolaris maydis</name>
    <dbReference type="NCBI Taxonomy" id="701091"/>
    <lineage>
        <taxon>Eukaryota</taxon>
        <taxon>Fungi</taxon>
        <taxon>Dikarya</taxon>
        <taxon>Ascomycota</taxon>
        <taxon>Pezizomycotina</taxon>
        <taxon>Dothideomycetes</taxon>
        <taxon>Pleosporomycetidae</taxon>
        <taxon>Pleosporales</taxon>
        <taxon>Pleosporineae</taxon>
        <taxon>Pleosporaceae</taxon>
        <taxon>Bipolaris</taxon>
    </lineage>
</organism>
<name>M2UIK7_COCH5</name>
<evidence type="ECO:0000256" key="1">
    <source>
        <dbReference type="SAM" id="Phobius"/>
    </source>
</evidence>
<dbReference type="EMBL" id="KB445581">
    <property type="protein sequence ID" value="EMD87767.1"/>
    <property type="molecule type" value="Genomic_DNA"/>
</dbReference>
<accession>M2UIK7</accession>
<sequence length="114" mass="13239">MFGVAWVGLHHALEYPIVITFVFLLFSFLFTLISQSEVVAHDPILFALATWIGFWIPYFRHFTYDYGCFWRWLSNGWKGRVYGWEGSHDALCFTWRCGSSDYLGSTCCSLKDAS</sequence>
<evidence type="ECO:0000313" key="3">
    <source>
        <dbReference type="Proteomes" id="UP000016936"/>
    </source>
</evidence>